<dbReference type="Proteomes" id="UP000717696">
    <property type="component" value="Unassembled WGS sequence"/>
</dbReference>
<evidence type="ECO:0000313" key="3">
    <source>
        <dbReference type="EMBL" id="KAH7140530.1"/>
    </source>
</evidence>
<dbReference type="InterPro" id="IPR018620">
    <property type="entry name" value="Ubiquitin3-bd_protein_But2_C"/>
</dbReference>
<protein>
    <recommendedName>
        <fullName evidence="2">Ubiquitin 3 binding protein But2 C-terminal domain-containing protein</fullName>
    </recommendedName>
</protein>
<gene>
    <name evidence="3" type="ORF">B0J13DRAFT_638424</name>
</gene>
<sequence>MKLFTLLISTAAVSFTAPAANARAVDTILYPAGTYRYWDQILIVKNGKAADETSTIVTFDFDQSTRSKTCELIFELWDRDVSTGSKKLDVFTYSDPPNGVQAFSAADAARWAEIKSRDNHVGRIIAPKPGNATWEMSFQGWPKIPCPAGQLIGVAYVGVGDNVKVRWDIGVTGPRFRVLE</sequence>
<dbReference type="Pfam" id="PF09792">
    <property type="entry name" value="But2"/>
    <property type="match status" value="1"/>
</dbReference>
<name>A0A9P9EMI5_9HYPO</name>
<proteinExistence type="predicted"/>
<feature type="chain" id="PRO_5040187035" description="Ubiquitin 3 binding protein But2 C-terminal domain-containing protein" evidence="1">
    <location>
        <begin position="23"/>
        <end position="180"/>
    </location>
</feature>
<accession>A0A9P9EMI5</accession>
<evidence type="ECO:0000259" key="2">
    <source>
        <dbReference type="Pfam" id="PF09792"/>
    </source>
</evidence>
<comment type="caution">
    <text evidence="3">The sequence shown here is derived from an EMBL/GenBank/DDBJ whole genome shotgun (WGS) entry which is preliminary data.</text>
</comment>
<feature type="signal peptide" evidence="1">
    <location>
        <begin position="1"/>
        <end position="22"/>
    </location>
</feature>
<dbReference type="EMBL" id="JAGMUU010000013">
    <property type="protein sequence ID" value="KAH7140530.1"/>
    <property type="molecule type" value="Genomic_DNA"/>
</dbReference>
<evidence type="ECO:0000313" key="4">
    <source>
        <dbReference type="Proteomes" id="UP000717696"/>
    </source>
</evidence>
<organism evidence="3 4">
    <name type="scientific">Dactylonectria estremocensis</name>
    <dbReference type="NCBI Taxonomy" id="1079267"/>
    <lineage>
        <taxon>Eukaryota</taxon>
        <taxon>Fungi</taxon>
        <taxon>Dikarya</taxon>
        <taxon>Ascomycota</taxon>
        <taxon>Pezizomycotina</taxon>
        <taxon>Sordariomycetes</taxon>
        <taxon>Hypocreomycetidae</taxon>
        <taxon>Hypocreales</taxon>
        <taxon>Nectriaceae</taxon>
        <taxon>Dactylonectria</taxon>
    </lineage>
</organism>
<keyword evidence="4" id="KW-1185">Reference proteome</keyword>
<evidence type="ECO:0000256" key="1">
    <source>
        <dbReference type="SAM" id="SignalP"/>
    </source>
</evidence>
<keyword evidence="1" id="KW-0732">Signal</keyword>
<dbReference type="OrthoDB" id="5356630at2759"/>
<reference evidence="3" key="1">
    <citation type="journal article" date="2021" name="Nat. Commun.">
        <title>Genetic determinants of endophytism in the Arabidopsis root mycobiome.</title>
        <authorList>
            <person name="Mesny F."/>
            <person name="Miyauchi S."/>
            <person name="Thiergart T."/>
            <person name="Pickel B."/>
            <person name="Atanasova L."/>
            <person name="Karlsson M."/>
            <person name="Huettel B."/>
            <person name="Barry K.W."/>
            <person name="Haridas S."/>
            <person name="Chen C."/>
            <person name="Bauer D."/>
            <person name="Andreopoulos W."/>
            <person name="Pangilinan J."/>
            <person name="LaButti K."/>
            <person name="Riley R."/>
            <person name="Lipzen A."/>
            <person name="Clum A."/>
            <person name="Drula E."/>
            <person name="Henrissat B."/>
            <person name="Kohler A."/>
            <person name="Grigoriev I.V."/>
            <person name="Martin F.M."/>
            <person name="Hacquard S."/>
        </authorList>
    </citation>
    <scope>NUCLEOTIDE SEQUENCE</scope>
    <source>
        <strain evidence="3">MPI-CAGE-AT-0021</strain>
    </source>
</reference>
<dbReference type="AlphaFoldDB" id="A0A9P9EMI5"/>
<feature type="domain" description="Ubiquitin 3 binding protein But2 C-terminal" evidence="2">
    <location>
        <begin position="45"/>
        <end position="163"/>
    </location>
</feature>